<dbReference type="RefSeq" id="XP_060278347.1">
    <property type="nucleotide sequence ID" value="XM_060430331.1"/>
</dbReference>
<protein>
    <submittedName>
        <fullName evidence="1">Uncharacterized protein</fullName>
    </submittedName>
</protein>
<evidence type="ECO:0000313" key="2">
    <source>
        <dbReference type="Proteomes" id="UP001244011"/>
    </source>
</evidence>
<dbReference type="Proteomes" id="UP001244011">
    <property type="component" value="Unassembled WGS sequence"/>
</dbReference>
<name>A0AAJ0FHG1_9PEZI</name>
<evidence type="ECO:0000313" key="1">
    <source>
        <dbReference type="EMBL" id="KAK1762134.1"/>
    </source>
</evidence>
<reference evidence="1" key="1">
    <citation type="submission" date="2023-06" db="EMBL/GenBank/DDBJ databases">
        <title>Genome-scale phylogeny and comparative genomics of the fungal order Sordariales.</title>
        <authorList>
            <consortium name="Lawrence Berkeley National Laboratory"/>
            <person name="Hensen N."/>
            <person name="Bonometti L."/>
            <person name="Westerberg I."/>
            <person name="Brannstrom I.O."/>
            <person name="Guillou S."/>
            <person name="Cros-Aarteil S."/>
            <person name="Calhoun S."/>
            <person name="Haridas S."/>
            <person name="Kuo A."/>
            <person name="Mondo S."/>
            <person name="Pangilinan J."/>
            <person name="Riley R."/>
            <person name="Labutti K."/>
            <person name="Andreopoulos B."/>
            <person name="Lipzen A."/>
            <person name="Chen C."/>
            <person name="Yanf M."/>
            <person name="Daum C."/>
            <person name="Ng V."/>
            <person name="Clum A."/>
            <person name="Steindorff A."/>
            <person name="Ohm R."/>
            <person name="Martin F."/>
            <person name="Silar P."/>
            <person name="Natvig D."/>
            <person name="Lalanne C."/>
            <person name="Gautier V."/>
            <person name="Ament-Velasquez S.L."/>
            <person name="Kruys A."/>
            <person name="Hutchinson M.I."/>
            <person name="Powell A.J."/>
            <person name="Barry K."/>
            <person name="Miller A.N."/>
            <person name="Grigoriev I.V."/>
            <person name="Debuchy R."/>
            <person name="Gladieux P."/>
            <person name="Thoren M.H."/>
            <person name="Johannesson H."/>
        </authorList>
    </citation>
    <scope>NUCLEOTIDE SEQUENCE</scope>
    <source>
        <strain evidence="1">8032-3</strain>
    </source>
</reference>
<dbReference type="EMBL" id="MU839042">
    <property type="protein sequence ID" value="KAK1762134.1"/>
    <property type="molecule type" value="Genomic_DNA"/>
</dbReference>
<dbReference type="GeneID" id="85313518"/>
<accession>A0AAJ0FHG1</accession>
<dbReference type="AlphaFoldDB" id="A0AAJ0FHG1"/>
<proteinExistence type="predicted"/>
<sequence length="54" mass="5938">MAIIKTLDLIADRIRSTGAGKYREVLEDCTKMLLLYVAELVGARTVKVLAATSR</sequence>
<organism evidence="1 2">
    <name type="scientific">Phialemonium atrogriseum</name>
    <dbReference type="NCBI Taxonomy" id="1093897"/>
    <lineage>
        <taxon>Eukaryota</taxon>
        <taxon>Fungi</taxon>
        <taxon>Dikarya</taxon>
        <taxon>Ascomycota</taxon>
        <taxon>Pezizomycotina</taxon>
        <taxon>Sordariomycetes</taxon>
        <taxon>Sordariomycetidae</taxon>
        <taxon>Cephalothecales</taxon>
        <taxon>Cephalothecaceae</taxon>
        <taxon>Phialemonium</taxon>
    </lineage>
</organism>
<comment type="caution">
    <text evidence="1">The sequence shown here is derived from an EMBL/GenBank/DDBJ whole genome shotgun (WGS) entry which is preliminary data.</text>
</comment>
<gene>
    <name evidence="1" type="ORF">QBC33DRAFT_564058</name>
</gene>
<keyword evidence="2" id="KW-1185">Reference proteome</keyword>